<dbReference type="Pfam" id="PF12631">
    <property type="entry name" value="MnmE_helical"/>
    <property type="match status" value="1"/>
</dbReference>
<dbReference type="Pfam" id="PF10396">
    <property type="entry name" value="TrmE_N"/>
    <property type="match status" value="1"/>
</dbReference>
<feature type="binding site" evidence="6">
    <location>
        <begin position="226"/>
        <end position="231"/>
    </location>
    <ligand>
        <name>GTP</name>
        <dbReference type="ChEBI" id="CHEBI:37565"/>
    </ligand>
</feature>
<comment type="subunit">
    <text evidence="6">Homodimer. Heterotetramer of two MnmE and two MnmG subunits.</text>
</comment>
<evidence type="ECO:0000256" key="6">
    <source>
        <dbReference type="HAMAP-Rule" id="MF_00379"/>
    </source>
</evidence>
<dbReference type="GO" id="GO:0005525">
    <property type="term" value="F:GTP binding"/>
    <property type="evidence" value="ECO:0007669"/>
    <property type="project" value="UniProtKB-UniRule"/>
</dbReference>
<keyword evidence="3 6" id="KW-0547">Nucleotide-binding</keyword>
<dbReference type="InterPro" id="IPR018948">
    <property type="entry name" value="GTP-bd_TrmE_N"/>
</dbReference>
<dbReference type="CDD" id="cd14858">
    <property type="entry name" value="TrmE_N"/>
    <property type="match status" value="1"/>
</dbReference>
<evidence type="ECO:0000256" key="5">
    <source>
        <dbReference type="ARBA" id="ARBA00023134"/>
    </source>
</evidence>
<dbReference type="PANTHER" id="PTHR42714:SF2">
    <property type="entry name" value="TRNA MODIFICATION GTPASE GTPBP3, MITOCHONDRIAL"/>
    <property type="match status" value="1"/>
</dbReference>
<dbReference type="HAMAP" id="MF_00379">
    <property type="entry name" value="GTPase_MnmE"/>
    <property type="match status" value="1"/>
</dbReference>
<evidence type="ECO:0000313" key="10">
    <source>
        <dbReference type="Proteomes" id="UP000005555"/>
    </source>
</evidence>
<keyword evidence="6" id="KW-0479">Metal-binding</keyword>
<protein>
    <recommendedName>
        <fullName evidence="6">tRNA modification GTPase MnmE</fullName>
        <ecNumber evidence="6">3.6.-.-</ecNumber>
    </recommendedName>
</protein>
<dbReference type="STRING" id="314287.GB2207_08686"/>
<dbReference type="Proteomes" id="UP000005555">
    <property type="component" value="Unassembled WGS sequence"/>
</dbReference>
<comment type="caution">
    <text evidence="9">The sequence shown here is derived from an EMBL/GenBank/DDBJ whole genome shotgun (WGS) entry which is preliminary data.</text>
</comment>
<dbReference type="NCBIfam" id="NF003661">
    <property type="entry name" value="PRK05291.1-3"/>
    <property type="match status" value="1"/>
</dbReference>
<dbReference type="GO" id="GO:0002098">
    <property type="term" value="P:tRNA wobble uridine modification"/>
    <property type="evidence" value="ECO:0007669"/>
    <property type="project" value="TreeGrafter"/>
</dbReference>
<feature type="binding site" evidence="6">
    <location>
        <position position="251"/>
    </location>
    <ligand>
        <name>Mg(2+)</name>
        <dbReference type="ChEBI" id="CHEBI:18420"/>
    </ligand>
</feature>
<dbReference type="Pfam" id="PF01926">
    <property type="entry name" value="MMR_HSR1"/>
    <property type="match status" value="1"/>
</dbReference>
<dbReference type="GO" id="GO:0030488">
    <property type="term" value="P:tRNA methylation"/>
    <property type="evidence" value="ECO:0007669"/>
    <property type="project" value="TreeGrafter"/>
</dbReference>
<dbReference type="GO" id="GO:0003924">
    <property type="term" value="F:GTPase activity"/>
    <property type="evidence" value="ECO:0007669"/>
    <property type="project" value="UniProtKB-UniRule"/>
</dbReference>
<gene>
    <name evidence="6" type="primary">mnmE</name>
    <name evidence="6" type="synonym">trmE</name>
    <name evidence="9" type="ORF">GB2207_08686</name>
</gene>
<keyword evidence="2 6" id="KW-0819">tRNA processing</keyword>
<dbReference type="SUPFAM" id="SSF116878">
    <property type="entry name" value="TrmE connector domain"/>
    <property type="match status" value="1"/>
</dbReference>
<dbReference type="InterPro" id="IPR031168">
    <property type="entry name" value="G_TrmE"/>
</dbReference>
<dbReference type="InterPro" id="IPR025867">
    <property type="entry name" value="MnmE_helical"/>
</dbReference>
<dbReference type="Gene3D" id="3.30.1360.120">
    <property type="entry name" value="Probable tRNA modification gtpase trme, domain 1"/>
    <property type="match status" value="1"/>
</dbReference>
<comment type="function">
    <text evidence="6">Exhibits a very high intrinsic GTPase hydrolysis rate. Involved in the addition of a carboxymethylaminomethyl (cmnm) group at the wobble position (U34) of certain tRNAs, forming tRNA-cmnm(5)s(2)U34.</text>
</comment>
<dbReference type="InterPro" id="IPR027266">
    <property type="entry name" value="TrmE/GcvT-like"/>
</dbReference>
<dbReference type="NCBIfam" id="TIGR00450">
    <property type="entry name" value="mnmE_trmE_thdF"/>
    <property type="match status" value="1"/>
</dbReference>
<feature type="binding site" evidence="6">
    <location>
        <position position="81"/>
    </location>
    <ligand>
        <name>(6S)-5-formyl-5,6,7,8-tetrahydrofolate</name>
        <dbReference type="ChEBI" id="CHEBI:57457"/>
    </ligand>
</feature>
<feature type="binding site" evidence="6">
    <location>
        <position position="120"/>
    </location>
    <ligand>
        <name>(6S)-5-formyl-5,6,7,8-tetrahydrofolate</name>
        <dbReference type="ChEBI" id="CHEBI:57457"/>
    </ligand>
</feature>
<evidence type="ECO:0000256" key="2">
    <source>
        <dbReference type="ARBA" id="ARBA00022694"/>
    </source>
</evidence>
<dbReference type="eggNOG" id="COG0486">
    <property type="taxonomic scope" value="Bacteria"/>
</dbReference>
<dbReference type="OrthoDB" id="9805918at2"/>
<evidence type="ECO:0000259" key="8">
    <source>
        <dbReference type="PROSITE" id="PS51709"/>
    </source>
</evidence>
<proteinExistence type="inferred from homology"/>
<evidence type="ECO:0000256" key="4">
    <source>
        <dbReference type="ARBA" id="ARBA00022958"/>
    </source>
</evidence>
<feature type="domain" description="TrmE-type G" evidence="8">
    <location>
        <begin position="216"/>
        <end position="377"/>
    </location>
</feature>
<dbReference type="GO" id="GO:0005829">
    <property type="term" value="C:cytosol"/>
    <property type="evidence" value="ECO:0007669"/>
    <property type="project" value="TreeGrafter"/>
</dbReference>
<evidence type="ECO:0000256" key="7">
    <source>
        <dbReference type="RuleBase" id="RU003313"/>
    </source>
</evidence>
<comment type="caution">
    <text evidence="6">Lacks conserved residue(s) required for the propagation of feature annotation.</text>
</comment>
<sequence length="454" mass="48806">MQNSLDSIVAIATAPGRGGVGIVRVSGPDISAFTSAITGKTLLPRQATFSHFNGVNGEVIDEGVAIYFPAPASFTGEHVLELQGHGGPVILDALVQRCVQLGARPARPGEFSERAFLNDKLDLAQAEAIADLIDATSIQAARCAVRSLQGDFSRLVNGLVERLINIRLYVEAAIDFPEEEIDFLADERLSLNLQKLREALTNTLSQAQQGSLLRDGMTVVLAGKPNAGKSSLLNALAGRDAAIVTPKAGTTRDVLRETITLDGMPLHIVDTARLRDSDDEIELEGIRRAWLEIEQADQLLFLVDANESDNPDLAAIWPEYFARYGGAKQPITVVLNKIDESGHQPGRQVGDANNFAISAKHKTGIDQLVAFLQSSMGFDERSEGVFSARRRHLAALEKALELVVVGQRQLSGSGAGELLAEDLRLAQAHLSEITGVFSSDDLLGHIFSSFCIGK</sequence>
<dbReference type="SUPFAM" id="SSF52540">
    <property type="entry name" value="P-loop containing nucleoside triphosphate hydrolases"/>
    <property type="match status" value="1"/>
</dbReference>
<dbReference type="HOGENOM" id="CLU_019624_4_1_6"/>
<evidence type="ECO:0000313" key="9">
    <source>
        <dbReference type="EMBL" id="EAS47872.1"/>
    </source>
</evidence>
<keyword evidence="6" id="KW-0378">Hydrolase</keyword>
<dbReference type="EMBL" id="AAPI01000001">
    <property type="protein sequence ID" value="EAS47872.1"/>
    <property type="molecule type" value="Genomic_DNA"/>
</dbReference>
<dbReference type="InterPro" id="IPR027368">
    <property type="entry name" value="MnmE_dom2"/>
</dbReference>
<evidence type="ECO:0000256" key="3">
    <source>
        <dbReference type="ARBA" id="ARBA00022741"/>
    </source>
</evidence>
<dbReference type="PANTHER" id="PTHR42714">
    <property type="entry name" value="TRNA MODIFICATION GTPASE GTPBP3"/>
    <property type="match status" value="1"/>
</dbReference>
<feature type="binding site" evidence="6">
    <location>
        <position position="230"/>
    </location>
    <ligand>
        <name>Mg(2+)</name>
        <dbReference type="ChEBI" id="CHEBI:18420"/>
    </ligand>
</feature>
<dbReference type="InterPro" id="IPR027417">
    <property type="entry name" value="P-loop_NTPase"/>
</dbReference>
<dbReference type="InterPro" id="IPR006073">
    <property type="entry name" value="GTP-bd"/>
</dbReference>
<keyword evidence="10" id="KW-1185">Reference proteome</keyword>
<dbReference type="AlphaFoldDB" id="Q1YV36"/>
<dbReference type="CDD" id="cd04164">
    <property type="entry name" value="trmE"/>
    <property type="match status" value="1"/>
</dbReference>
<feature type="binding site" evidence="6">
    <location>
        <begin position="245"/>
        <end position="251"/>
    </location>
    <ligand>
        <name>GTP</name>
        <dbReference type="ChEBI" id="CHEBI:37565"/>
    </ligand>
</feature>
<dbReference type="PROSITE" id="PS51709">
    <property type="entry name" value="G_TRME"/>
    <property type="match status" value="1"/>
</dbReference>
<name>Q1YV36_9GAMM</name>
<comment type="similarity">
    <text evidence="1 6 7">Belongs to the TRAFAC class TrmE-Era-EngA-EngB-Septin-like GTPase superfamily. TrmE GTPase family.</text>
</comment>
<feature type="binding site" evidence="6">
    <location>
        <position position="454"/>
    </location>
    <ligand>
        <name>(6S)-5-formyl-5,6,7,8-tetrahydrofolate</name>
        <dbReference type="ChEBI" id="CHEBI:57457"/>
    </ligand>
</feature>
<dbReference type="Gene3D" id="1.20.120.430">
    <property type="entry name" value="tRNA modification GTPase MnmE domain 2"/>
    <property type="match status" value="1"/>
</dbReference>
<organism evidence="9 10">
    <name type="scientific">gamma proteobacterium HTCC2207</name>
    <dbReference type="NCBI Taxonomy" id="314287"/>
    <lineage>
        <taxon>Bacteria</taxon>
        <taxon>Pseudomonadati</taxon>
        <taxon>Pseudomonadota</taxon>
        <taxon>Gammaproteobacteria</taxon>
        <taxon>Cellvibrionales</taxon>
        <taxon>Porticoccaceae</taxon>
        <taxon>SAR92 clade</taxon>
    </lineage>
</organism>
<dbReference type="NCBIfam" id="TIGR00231">
    <property type="entry name" value="small_GTP"/>
    <property type="match status" value="1"/>
</dbReference>
<dbReference type="InterPro" id="IPR004520">
    <property type="entry name" value="GTPase_MnmE"/>
</dbReference>
<dbReference type="Gene3D" id="3.40.50.300">
    <property type="entry name" value="P-loop containing nucleotide triphosphate hydrolases"/>
    <property type="match status" value="1"/>
</dbReference>
<keyword evidence="5 6" id="KW-0342">GTP-binding</keyword>
<accession>Q1YV36</accession>
<evidence type="ECO:0000256" key="1">
    <source>
        <dbReference type="ARBA" id="ARBA00011043"/>
    </source>
</evidence>
<dbReference type="EC" id="3.6.-.-" evidence="6"/>
<comment type="cofactor">
    <cofactor evidence="6">
        <name>K(+)</name>
        <dbReference type="ChEBI" id="CHEBI:29103"/>
    </cofactor>
    <text evidence="6">Binds 1 potassium ion per subunit.</text>
</comment>
<feature type="binding site" evidence="6">
    <location>
        <position position="24"/>
    </location>
    <ligand>
        <name>(6S)-5-formyl-5,6,7,8-tetrahydrofolate</name>
        <dbReference type="ChEBI" id="CHEBI:57457"/>
    </ligand>
</feature>
<dbReference type="GO" id="GO:0046872">
    <property type="term" value="F:metal ion binding"/>
    <property type="evidence" value="ECO:0007669"/>
    <property type="project" value="UniProtKB-KW"/>
</dbReference>
<keyword evidence="6" id="KW-0460">Magnesium</keyword>
<dbReference type="InterPro" id="IPR005225">
    <property type="entry name" value="Small_GTP-bd"/>
</dbReference>
<keyword evidence="4 6" id="KW-0630">Potassium</keyword>
<reference evidence="9 10" key="1">
    <citation type="submission" date="2006-03" db="EMBL/GenBank/DDBJ databases">
        <authorList>
            <person name="Giovannoni S.J."/>
            <person name="Cho J.-C."/>
            <person name="Ferriera S."/>
            <person name="Johnson J."/>
            <person name="Kravitz S."/>
            <person name="Halpern A."/>
            <person name="Remington K."/>
            <person name="Beeson K."/>
            <person name="Tran B."/>
            <person name="Rogers Y.-H."/>
            <person name="Friedman R."/>
            <person name="Venter J.C."/>
        </authorList>
    </citation>
    <scope>NUCLEOTIDE SEQUENCE [LARGE SCALE GENOMIC DNA]</scope>
    <source>
        <strain evidence="9 10">HTCC2207</strain>
    </source>
</reference>
<keyword evidence="6" id="KW-0963">Cytoplasm</keyword>
<comment type="subcellular location">
    <subcellularLocation>
        <location evidence="6">Cytoplasm</location>
    </subcellularLocation>
</comment>